<feature type="transmembrane region" description="Helical" evidence="6">
    <location>
        <begin position="246"/>
        <end position="268"/>
    </location>
</feature>
<keyword evidence="2" id="KW-1003">Cell membrane</keyword>
<reference evidence="7 8" key="1">
    <citation type="submission" date="2020-07" db="EMBL/GenBank/DDBJ databases">
        <title>Gai3-2, isolated from salt lake.</title>
        <authorList>
            <person name="Cui H."/>
            <person name="Shi X."/>
        </authorList>
    </citation>
    <scope>NUCLEOTIDE SEQUENCE [LARGE SCALE GENOMIC DNA]</scope>
    <source>
        <strain evidence="7 8">Gai3-2</strain>
    </source>
</reference>
<evidence type="ECO:0000313" key="8">
    <source>
        <dbReference type="Proteomes" id="UP000509750"/>
    </source>
</evidence>
<feature type="transmembrane region" description="Helical" evidence="6">
    <location>
        <begin position="155"/>
        <end position="176"/>
    </location>
</feature>
<evidence type="ECO:0000256" key="3">
    <source>
        <dbReference type="ARBA" id="ARBA00022692"/>
    </source>
</evidence>
<dbReference type="AlphaFoldDB" id="A0A7D5K912"/>
<feature type="transmembrane region" description="Helical" evidence="6">
    <location>
        <begin position="356"/>
        <end position="376"/>
    </location>
</feature>
<feature type="transmembrane region" description="Helical" evidence="6">
    <location>
        <begin position="115"/>
        <end position="135"/>
    </location>
</feature>
<gene>
    <name evidence="7" type="ORF">HUG10_14505</name>
</gene>
<dbReference type="RefSeq" id="WP_179170253.1">
    <property type="nucleotide sequence ID" value="NZ_CP058529.1"/>
</dbReference>
<dbReference type="Pfam" id="PF13440">
    <property type="entry name" value="Polysacc_synt_3"/>
    <property type="match status" value="1"/>
</dbReference>
<evidence type="ECO:0000313" key="7">
    <source>
        <dbReference type="EMBL" id="QLG28679.1"/>
    </source>
</evidence>
<dbReference type="PANTHER" id="PTHR30250">
    <property type="entry name" value="PST FAMILY PREDICTED COLANIC ACID TRANSPORTER"/>
    <property type="match status" value="1"/>
</dbReference>
<evidence type="ECO:0000256" key="2">
    <source>
        <dbReference type="ARBA" id="ARBA00022475"/>
    </source>
</evidence>
<keyword evidence="5 6" id="KW-0472">Membrane</keyword>
<protein>
    <submittedName>
        <fullName evidence="7">Oligosaccharide flippase family protein</fullName>
    </submittedName>
</protein>
<dbReference type="PANTHER" id="PTHR30250:SF11">
    <property type="entry name" value="O-ANTIGEN TRANSPORTER-RELATED"/>
    <property type="match status" value="1"/>
</dbReference>
<feature type="transmembrane region" description="Helical" evidence="6">
    <location>
        <begin position="452"/>
        <end position="474"/>
    </location>
</feature>
<evidence type="ECO:0000256" key="6">
    <source>
        <dbReference type="SAM" id="Phobius"/>
    </source>
</evidence>
<evidence type="ECO:0000256" key="1">
    <source>
        <dbReference type="ARBA" id="ARBA00004651"/>
    </source>
</evidence>
<feature type="transmembrane region" description="Helical" evidence="6">
    <location>
        <begin position="330"/>
        <end position="349"/>
    </location>
</feature>
<feature type="transmembrane region" description="Helical" evidence="6">
    <location>
        <begin position="86"/>
        <end position="108"/>
    </location>
</feature>
<feature type="transmembrane region" description="Helical" evidence="6">
    <location>
        <begin position="294"/>
        <end position="318"/>
    </location>
</feature>
<evidence type="ECO:0000256" key="5">
    <source>
        <dbReference type="ARBA" id="ARBA00023136"/>
    </source>
</evidence>
<comment type="subcellular location">
    <subcellularLocation>
        <location evidence="1">Cell membrane</location>
        <topology evidence="1">Multi-pass membrane protein</topology>
    </subcellularLocation>
</comment>
<sequence length="493" mass="53482">MNWADKFRNITQLGGATLLATAMTMLEGVIAARVLGPAVLGAWFTFQIVLRYGGRLHFGVPNAFRRQLSVDRGAKNESQIGELADVVATFLVVVIIVQVAIVGGMAIWPGFSSEIRVIALFGIVIIASQTAKSFVHPFNNGLGNFEENALLKLVGAASSVVTIGLTIQFSLVGFLFGRVLREVAQFGIGFYRIGYIPSFSLDTGRLRRLLRIGFLIMLVSFSSQVFKTVDRLMIIWYFPSKSLGFYGTGDTFATLLLTVSSVVTNVLYTSFSEKYGADLSSEQFKSELLGTVKVISYFFPIVFVNIYVFVPLVIQIVLPEYPASVPVARALAFGYIFFAGATVVGSVLNSFKKQRLYILVIAIGITVNAALNYAAIQLGGELIGIGIATAGTYFVFFLLLFGVVIAFFDGSVRLFGRVTVQLLVPALFALGYALLVSDYVAVRDSAISLDTVWTAVVLFAAVMPLSVSFGVLTLREADINLSQVHGKVTQWAS</sequence>
<dbReference type="InterPro" id="IPR050833">
    <property type="entry name" value="Poly_Biosynth_Transport"/>
</dbReference>
<keyword evidence="8" id="KW-1185">Reference proteome</keyword>
<dbReference type="GO" id="GO:0005886">
    <property type="term" value="C:plasma membrane"/>
    <property type="evidence" value="ECO:0007669"/>
    <property type="project" value="UniProtKB-SubCell"/>
</dbReference>
<dbReference type="KEGG" id="halg:HUG10_14505"/>
<evidence type="ECO:0000256" key="4">
    <source>
        <dbReference type="ARBA" id="ARBA00022989"/>
    </source>
</evidence>
<dbReference type="GeneID" id="56030068"/>
<name>A0A7D5K912_9EURY</name>
<organism evidence="7 8">
    <name type="scientific">Halorarum halophilum</name>
    <dbReference type="NCBI Taxonomy" id="2743090"/>
    <lineage>
        <taxon>Archaea</taxon>
        <taxon>Methanobacteriati</taxon>
        <taxon>Methanobacteriota</taxon>
        <taxon>Stenosarchaea group</taxon>
        <taxon>Halobacteria</taxon>
        <taxon>Halobacteriales</taxon>
        <taxon>Haloferacaceae</taxon>
        <taxon>Halorarum</taxon>
    </lineage>
</organism>
<feature type="transmembrane region" description="Helical" evidence="6">
    <location>
        <begin position="420"/>
        <end position="440"/>
    </location>
</feature>
<keyword evidence="3 6" id="KW-0812">Transmembrane</keyword>
<keyword evidence="4 6" id="KW-1133">Transmembrane helix</keyword>
<proteinExistence type="predicted"/>
<dbReference type="Proteomes" id="UP000509750">
    <property type="component" value="Chromosome"/>
</dbReference>
<dbReference type="EMBL" id="CP058529">
    <property type="protein sequence ID" value="QLG28679.1"/>
    <property type="molecule type" value="Genomic_DNA"/>
</dbReference>
<feature type="transmembrane region" description="Helical" evidence="6">
    <location>
        <begin position="382"/>
        <end position="408"/>
    </location>
</feature>
<accession>A0A7D5K912</accession>
<feature type="transmembrane region" description="Helical" evidence="6">
    <location>
        <begin position="209"/>
        <end position="226"/>
    </location>
</feature>